<dbReference type="PROSITE" id="PS51257">
    <property type="entry name" value="PROKAR_LIPOPROTEIN"/>
    <property type="match status" value="1"/>
</dbReference>
<evidence type="ECO:0000313" key="3">
    <source>
        <dbReference type="EMBL" id="OQB72448.1"/>
    </source>
</evidence>
<dbReference type="Proteomes" id="UP000485562">
    <property type="component" value="Unassembled WGS sequence"/>
</dbReference>
<feature type="transmembrane region" description="Helical" evidence="1">
    <location>
        <begin position="111"/>
        <end position="136"/>
    </location>
</feature>
<feature type="transmembrane region" description="Helical" evidence="1">
    <location>
        <begin position="156"/>
        <end position="174"/>
    </location>
</feature>
<feature type="transmembrane region" description="Helical" evidence="1">
    <location>
        <begin position="81"/>
        <end position="99"/>
    </location>
</feature>
<keyword evidence="1" id="KW-0812">Transmembrane</keyword>
<reference evidence="3" key="1">
    <citation type="submission" date="2017-02" db="EMBL/GenBank/DDBJ databases">
        <title>Delving into the versatile metabolic prowess of the omnipresent phylum Bacteroidetes.</title>
        <authorList>
            <person name="Nobu M.K."/>
            <person name="Mei R."/>
            <person name="Narihiro T."/>
            <person name="Kuroda K."/>
            <person name="Liu W.-T."/>
        </authorList>
    </citation>
    <scope>NUCLEOTIDE SEQUENCE</scope>
    <source>
        <strain evidence="3">ADurb.Bin131</strain>
    </source>
</reference>
<organism evidence="3">
    <name type="scientific">candidate division TA06 bacterium ADurb.Bin131</name>
    <dbReference type="NCBI Taxonomy" id="1852827"/>
    <lineage>
        <taxon>Bacteria</taxon>
        <taxon>Bacteria division TA06</taxon>
    </lineage>
</organism>
<dbReference type="AlphaFoldDB" id="A0A1V6C6A4"/>
<feature type="transmembrane region" description="Helical" evidence="1">
    <location>
        <begin position="6"/>
        <end position="32"/>
    </location>
</feature>
<keyword evidence="1" id="KW-1133">Transmembrane helix</keyword>
<keyword evidence="1" id="KW-0472">Membrane</keyword>
<dbReference type="Pfam" id="PF13386">
    <property type="entry name" value="DsbD_2"/>
    <property type="match status" value="1"/>
</dbReference>
<dbReference type="InterPro" id="IPR039447">
    <property type="entry name" value="UreH-like_TM_dom"/>
</dbReference>
<sequence length="205" mass="22661">MRWPLIFNFFISGIVIGTSSCALSCGWLLIPLISENEPSIKKSFFRFIYFHAGKIISYIILGGLVGYSSQFITKITNNRSLWLYGGTILFVIGILNMLLPDYRRTGIKKKFSAVTGFIIGIIPCGPLIGFLVYLAYVANDFVSGAIGGFVFGLGNILNPLIFLIFLVPASTGFFERIINNKQIFKIAGSLIFFCWAIALILEAMG</sequence>
<dbReference type="EMBL" id="MWDQ01000128">
    <property type="protein sequence ID" value="OQB72448.1"/>
    <property type="molecule type" value="Genomic_DNA"/>
</dbReference>
<feature type="domain" description="Urease accessory protein UreH-like transmembrane" evidence="2">
    <location>
        <begin position="10"/>
        <end position="192"/>
    </location>
</feature>
<accession>A0A1V6C6A4</accession>
<comment type="caution">
    <text evidence="3">The sequence shown here is derived from an EMBL/GenBank/DDBJ whole genome shotgun (WGS) entry which is preliminary data.</text>
</comment>
<feature type="transmembrane region" description="Helical" evidence="1">
    <location>
        <begin position="44"/>
        <end position="69"/>
    </location>
</feature>
<name>A0A1V6C6A4_UNCT6</name>
<feature type="transmembrane region" description="Helical" evidence="1">
    <location>
        <begin position="186"/>
        <end position="204"/>
    </location>
</feature>
<evidence type="ECO:0000256" key="1">
    <source>
        <dbReference type="SAM" id="Phobius"/>
    </source>
</evidence>
<proteinExistence type="predicted"/>
<protein>
    <recommendedName>
        <fullName evidence="2">Urease accessory protein UreH-like transmembrane domain-containing protein</fullName>
    </recommendedName>
</protein>
<evidence type="ECO:0000259" key="2">
    <source>
        <dbReference type="Pfam" id="PF13386"/>
    </source>
</evidence>
<gene>
    <name evidence="3" type="ORF">BWX89_01315</name>
</gene>